<dbReference type="InterPro" id="IPR011047">
    <property type="entry name" value="Quinoprotein_ADH-like_sf"/>
</dbReference>
<dbReference type="Proteomes" id="UP000791080">
    <property type="component" value="Unassembled WGS sequence"/>
</dbReference>
<dbReference type="EMBL" id="AUBJ02000001">
    <property type="protein sequence ID" value="MCP2332250.1"/>
    <property type="molecule type" value="Genomic_DNA"/>
</dbReference>
<organism evidence="4 5">
    <name type="scientific">Actinoalloteichus caeruleus DSM 43889</name>
    <dbReference type="NCBI Taxonomy" id="1120930"/>
    <lineage>
        <taxon>Bacteria</taxon>
        <taxon>Bacillati</taxon>
        <taxon>Actinomycetota</taxon>
        <taxon>Actinomycetes</taxon>
        <taxon>Pseudonocardiales</taxon>
        <taxon>Pseudonocardiaceae</taxon>
        <taxon>Actinoalloteichus</taxon>
        <taxon>Actinoalloteichus cyanogriseus</taxon>
    </lineage>
</organism>
<dbReference type="InterPro" id="IPR015943">
    <property type="entry name" value="WD40/YVTN_repeat-like_dom_sf"/>
</dbReference>
<keyword evidence="5" id="KW-1185">Reference proteome</keyword>
<evidence type="ECO:0000313" key="5">
    <source>
        <dbReference type="Proteomes" id="UP000791080"/>
    </source>
</evidence>
<accession>A0ABT1JIB5</accession>
<dbReference type="Pfam" id="PF13360">
    <property type="entry name" value="PQQ_2"/>
    <property type="match status" value="1"/>
</dbReference>
<keyword evidence="2" id="KW-1133">Transmembrane helix</keyword>
<evidence type="ECO:0000256" key="2">
    <source>
        <dbReference type="SAM" id="Phobius"/>
    </source>
</evidence>
<name>A0ABT1JIB5_ACTCY</name>
<gene>
    <name evidence="4" type="ORF">G443_002520</name>
</gene>
<protein>
    <recommendedName>
        <fullName evidence="3">Pyrrolo-quinoline quinone repeat domain-containing protein</fullName>
    </recommendedName>
</protein>
<feature type="transmembrane region" description="Helical" evidence="2">
    <location>
        <begin position="20"/>
        <end position="38"/>
    </location>
</feature>
<reference evidence="4 5" key="2">
    <citation type="submission" date="2022-06" db="EMBL/GenBank/DDBJ databases">
        <title>Genomic Encyclopedia of Type Strains, Phase I: the one thousand microbial genomes (KMG-I) project.</title>
        <authorList>
            <person name="Kyrpides N."/>
        </authorList>
    </citation>
    <scope>NUCLEOTIDE SEQUENCE [LARGE SCALE GENOMIC DNA]</scope>
    <source>
        <strain evidence="4 5">DSM 43889</strain>
    </source>
</reference>
<evidence type="ECO:0000256" key="1">
    <source>
        <dbReference type="SAM" id="MobiDB-lite"/>
    </source>
</evidence>
<feature type="region of interest" description="Disordered" evidence="1">
    <location>
        <begin position="293"/>
        <end position="312"/>
    </location>
</feature>
<reference evidence="4 5" key="1">
    <citation type="submission" date="2013-07" db="EMBL/GenBank/DDBJ databases">
        <authorList>
            <consortium name="DOE Joint Genome Institute"/>
            <person name="Reeve W."/>
            <person name="Huntemann M."/>
            <person name="Han J."/>
            <person name="Chen A."/>
            <person name="Kyrpides N."/>
            <person name="Mavromatis K."/>
            <person name="Markowitz V."/>
            <person name="Palaniappan K."/>
            <person name="Ivanova N."/>
            <person name="Schaumberg A."/>
            <person name="Pati A."/>
            <person name="Liolios K."/>
            <person name="Nordberg H.P."/>
            <person name="Cantor M.N."/>
            <person name="Hua S.X."/>
            <person name="Woyke T."/>
        </authorList>
    </citation>
    <scope>NUCLEOTIDE SEQUENCE [LARGE SCALE GENOMIC DNA]</scope>
    <source>
        <strain evidence="4 5">DSM 43889</strain>
    </source>
</reference>
<keyword evidence="2" id="KW-0812">Transmembrane</keyword>
<evidence type="ECO:0000313" key="4">
    <source>
        <dbReference type="EMBL" id="MCP2332250.1"/>
    </source>
</evidence>
<keyword evidence="2" id="KW-0472">Membrane</keyword>
<evidence type="ECO:0000259" key="3">
    <source>
        <dbReference type="Pfam" id="PF13360"/>
    </source>
</evidence>
<dbReference type="Gene3D" id="2.130.10.10">
    <property type="entry name" value="YVTN repeat-like/Quinoprotein amine dehydrogenase"/>
    <property type="match status" value="1"/>
</dbReference>
<dbReference type="InterPro" id="IPR002372">
    <property type="entry name" value="PQQ_rpt_dom"/>
</dbReference>
<comment type="caution">
    <text evidence="4">The sequence shown here is derived from an EMBL/GenBank/DDBJ whole genome shotgun (WGS) entry which is preliminary data.</text>
</comment>
<feature type="domain" description="Pyrrolo-quinoline quinone repeat" evidence="3">
    <location>
        <begin position="69"/>
        <end position="187"/>
    </location>
</feature>
<proteinExistence type="predicted"/>
<dbReference type="SUPFAM" id="SSF50998">
    <property type="entry name" value="Quinoprotein alcohol dehydrogenase-like"/>
    <property type="match status" value="1"/>
</dbReference>
<sequence>MPGAEGRDVVKPERRTRGDVVVASLLMVGVLAVGAVLWRTSDLAGTTAEPSVLPVVAPDPAVALPAGLQELWRADSPATSSPVVAGPAVATASGGEVVGRDALTGEPRWRYARDLELCTVSAAWERAVAVYRRGDFCSEVTTLDGATGDRAGQRHGDSEPATELVTDGRYVATTGERFVEIFGSNMVMTLEYGDVPAVVNPNRQPRSDCRYLSTLLAEGRLALIERCPTDVTDRVTLLTAKPDDSDRPEETYSQTLDDVGARLVALTDDHLALWLPNPSRIVVYDTERGDRLAEHPVDTTAEDLDRASSQVPETTASPSHVYWYTGRSTVALSLSDLSPSWSVPDTLGSGAVLAGRLLVPEPGGHAVVDTVTGERVATLPVDRGGHAGPVRTSVLGPVLLEQRASEVVALG</sequence>